<evidence type="ECO:0000256" key="1">
    <source>
        <dbReference type="SAM" id="Phobius"/>
    </source>
</evidence>
<keyword evidence="1" id="KW-0472">Membrane</keyword>
<keyword evidence="2" id="KW-0645">Protease</keyword>
<evidence type="ECO:0000313" key="2">
    <source>
        <dbReference type="EMBL" id="MCD1294765.1"/>
    </source>
</evidence>
<keyword evidence="3" id="KW-1185">Reference proteome</keyword>
<feature type="transmembrane region" description="Helical" evidence="1">
    <location>
        <begin position="196"/>
        <end position="214"/>
    </location>
</feature>
<feature type="transmembrane region" description="Helical" evidence="1">
    <location>
        <begin position="220"/>
        <end position="240"/>
    </location>
</feature>
<keyword evidence="1" id="KW-1133">Transmembrane helix</keyword>
<comment type="caution">
    <text evidence="2">The sequence shown here is derived from an EMBL/GenBank/DDBJ whole genome shotgun (WGS) entry which is preliminary data.</text>
</comment>
<gene>
    <name evidence="2" type="ORF">CUJ83_07105</name>
</gene>
<feature type="transmembrane region" description="Helical" evidence="1">
    <location>
        <begin position="34"/>
        <end position="52"/>
    </location>
</feature>
<dbReference type="RefSeq" id="WP_230741600.1">
    <property type="nucleotide sequence ID" value="NZ_PGCK01000005.1"/>
</dbReference>
<feature type="transmembrane region" description="Helical" evidence="1">
    <location>
        <begin position="6"/>
        <end position="25"/>
    </location>
</feature>
<dbReference type="AlphaFoldDB" id="A0AAP2W4U7"/>
<feature type="transmembrane region" description="Helical" evidence="1">
    <location>
        <begin position="64"/>
        <end position="83"/>
    </location>
</feature>
<name>A0AAP2W4U7_9EURY</name>
<keyword evidence="1" id="KW-0812">Transmembrane</keyword>
<keyword evidence="2" id="KW-0482">Metalloprotease</keyword>
<feature type="transmembrane region" description="Helical" evidence="1">
    <location>
        <begin position="163"/>
        <end position="184"/>
    </location>
</feature>
<dbReference type="GO" id="GO:0008237">
    <property type="term" value="F:metallopeptidase activity"/>
    <property type="evidence" value="ECO:0007669"/>
    <property type="project" value="UniProtKB-KW"/>
</dbReference>
<protein>
    <submittedName>
        <fullName evidence="2">YhfC family intramembrane metalloprotease</fullName>
    </submittedName>
</protein>
<feature type="transmembrane region" description="Helical" evidence="1">
    <location>
        <begin position="110"/>
        <end position="139"/>
    </location>
</feature>
<reference evidence="2 3" key="1">
    <citation type="submission" date="2017-11" db="EMBL/GenBank/DDBJ databases">
        <title>Isolation and Characterization of Family Methanocellaceae Species from Potential Methane Hydrate Area Offshore Southwestern Taiwan.</title>
        <authorList>
            <person name="Zhang W.-L."/>
            <person name="Chen W.-C."/>
            <person name="Lai M.-C."/>
            <person name="Chen S.-C."/>
        </authorList>
    </citation>
    <scope>NUCLEOTIDE SEQUENCE [LARGE SCALE GENOMIC DNA]</scope>
    <source>
        <strain evidence="2 3">CWC-04</strain>
    </source>
</reference>
<dbReference type="EMBL" id="PGCK01000005">
    <property type="protein sequence ID" value="MCD1294765.1"/>
    <property type="molecule type" value="Genomic_DNA"/>
</dbReference>
<dbReference type="Proteomes" id="UP001320159">
    <property type="component" value="Unassembled WGS sequence"/>
</dbReference>
<evidence type="ECO:0000313" key="3">
    <source>
        <dbReference type="Proteomes" id="UP001320159"/>
    </source>
</evidence>
<sequence>MVSVLNLLSGAGMVTVGVAAIAYWYLKKKPGLEYFFYGGIFWAIAIGIKLAMDLTISQPLQKFLLANMSILPFLILISLYVGVRTGLFESGITYIVVKMTKLSKMNFNEAIAVGIGFGGAEAIVLGLLSMLSIMTYILMPDLVSTLSAEVQDQFSLKYMPLPIIERTFTLLCHVFATLLAIYAVKLNDLRWLGVSVLFKTALDAVIPIAGYYLTGFSGTVLIEGYVVLLGILAYIGTIWFKNKYVAGERDAYKA</sequence>
<dbReference type="Pfam" id="PF10086">
    <property type="entry name" value="YhfC"/>
    <property type="match status" value="1"/>
</dbReference>
<proteinExistence type="predicted"/>
<organism evidence="2 3">
    <name type="scientific">Methanooceanicella nereidis</name>
    <dbReference type="NCBI Taxonomy" id="2052831"/>
    <lineage>
        <taxon>Archaea</taxon>
        <taxon>Methanobacteriati</taxon>
        <taxon>Methanobacteriota</taxon>
        <taxon>Stenosarchaea group</taxon>
        <taxon>Methanomicrobia</taxon>
        <taxon>Methanocellales</taxon>
        <taxon>Methanocellaceae</taxon>
        <taxon>Methanooceanicella</taxon>
    </lineage>
</organism>
<keyword evidence="2" id="KW-0378">Hydrolase</keyword>
<dbReference type="InterPro" id="IPR011397">
    <property type="entry name" value="YhfC"/>
</dbReference>
<accession>A0AAP2W4U7</accession>